<name>A0A7V2F2V4_UNCEI</name>
<sequence length="123" mass="13116">DIGDMLITAGPAKHRGRPALSYRIETAGKSLVYTGDTSRSEMLDMFASGADLLVSECSFPDDSPSEGHMTPAMVGEMAAVAGVREVLLVHMYPVFGETDPAAEVRRRFRGGVTTGRDGLVVEV</sequence>
<gene>
    <name evidence="2" type="ORF">ENO08_01950</name>
</gene>
<organism evidence="2">
    <name type="scientific">Eiseniibacteriota bacterium</name>
    <dbReference type="NCBI Taxonomy" id="2212470"/>
    <lineage>
        <taxon>Bacteria</taxon>
        <taxon>Candidatus Eiseniibacteriota</taxon>
    </lineage>
</organism>
<proteinExistence type="predicted"/>
<dbReference type="AlphaFoldDB" id="A0A7V2F2V4"/>
<evidence type="ECO:0000259" key="1">
    <source>
        <dbReference type="Pfam" id="PF12706"/>
    </source>
</evidence>
<feature type="non-terminal residue" evidence="2">
    <location>
        <position position="1"/>
    </location>
</feature>
<accession>A0A7V2F2V4</accession>
<comment type="caution">
    <text evidence="2">The sequence shown here is derived from an EMBL/GenBank/DDBJ whole genome shotgun (WGS) entry which is preliminary data.</text>
</comment>
<protein>
    <submittedName>
        <fullName evidence="2">MBL fold metallo-hydrolase</fullName>
    </submittedName>
</protein>
<dbReference type="Proteomes" id="UP000886069">
    <property type="component" value="Unassembled WGS sequence"/>
</dbReference>
<dbReference type="PANTHER" id="PTHR46018:SF2">
    <property type="entry name" value="ZINC PHOSPHODIESTERASE ELAC PROTEIN 1"/>
    <property type="match status" value="1"/>
</dbReference>
<feature type="domain" description="Metallo-beta-lactamase" evidence="1">
    <location>
        <begin position="3"/>
        <end position="91"/>
    </location>
</feature>
<evidence type="ECO:0000313" key="2">
    <source>
        <dbReference type="EMBL" id="HER43205.1"/>
    </source>
</evidence>
<dbReference type="EMBL" id="DSEC01000138">
    <property type="protein sequence ID" value="HER43205.1"/>
    <property type="molecule type" value="Genomic_DNA"/>
</dbReference>
<dbReference type="InterPro" id="IPR036866">
    <property type="entry name" value="RibonucZ/Hydroxyglut_hydro"/>
</dbReference>
<dbReference type="GO" id="GO:0042781">
    <property type="term" value="F:3'-tRNA processing endoribonuclease activity"/>
    <property type="evidence" value="ECO:0007669"/>
    <property type="project" value="TreeGrafter"/>
</dbReference>
<reference evidence="2" key="1">
    <citation type="journal article" date="2020" name="mSystems">
        <title>Genome- and Community-Level Interaction Insights into Carbon Utilization and Element Cycling Functions of Hydrothermarchaeota in Hydrothermal Sediment.</title>
        <authorList>
            <person name="Zhou Z."/>
            <person name="Liu Y."/>
            <person name="Xu W."/>
            <person name="Pan J."/>
            <person name="Luo Z.H."/>
            <person name="Li M."/>
        </authorList>
    </citation>
    <scope>NUCLEOTIDE SEQUENCE [LARGE SCALE GENOMIC DNA]</scope>
    <source>
        <strain evidence="2">SpSt-1233</strain>
    </source>
</reference>
<dbReference type="Gene3D" id="3.60.15.10">
    <property type="entry name" value="Ribonuclease Z/Hydroxyacylglutathione hydrolase-like"/>
    <property type="match status" value="1"/>
</dbReference>
<dbReference type="InterPro" id="IPR001279">
    <property type="entry name" value="Metallo-B-lactamas"/>
</dbReference>
<dbReference type="SUPFAM" id="SSF56281">
    <property type="entry name" value="Metallo-hydrolase/oxidoreductase"/>
    <property type="match status" value="1"/>
</dbReference>
<dbReference type="PANTHER" id="PTHR46018">
    <property type="entry name" value="ZINC PHOSPHODIESTERASE ELAC PROTEIN 1"/>
    <property type="match status" value="1"/>
</dbReference>
<dbReference type="Pfam" id="PF12706">
    <property type="entry name" value="Lactamase_B_2"/>
    <property type="match status" value="1"/>
</dbReference>